<dbReference type="PRINTS" id="PR00778">
    <property type="entry name" value="HTHARSR"/>
</dbReference>
<dbReference type="PANTHER" id="PTHR43132">
    <property type="entry name" value="ARSENICAL RESISTANCE OPERON REPRESSOR ARSR-RELATED"/>
    <property type="match status" value="1"/>
</dbReference>
<evidence type="ECO:0000256" key="1">
    <source>
        <dbReference type="ARBA" id="ARBA00023015"/>
    </source>
</evidence>
<dbReference type="Pfam" id="PF01022">
    <property type="entry name" value="HTH_5"/>
    <property type="match status" value="1"/>
</dbReference>
<dbReference type="InterPro" id="IPR036388">
    <property type="entry name" value="WH-like_DNA-bd_sf"/>
</dbReference>
<feature type="domain" description="HTH arsR-type" evidence="4">
    <location>
        <begin position="1"/>
        <end position="98"/>
    </location>
</feature>
<gene>
    <name evidence="5" type="ORF">COW11_02785</name>
</gene>
<dbReference type="GO" id="GO:0003677">
    <property type="term" value="F:DNA binding"/>
    <property type="evidence" value="ECO:0007669"/>
    <property type="project" value="UniProtKB-KW"/>
</dbReference>
<evidence type="ECO:0000313" key="6">
    <source>
        <dbReference type="Proteomes" id="UP000231267"/>
    </source>
</evidence>
<dbReference type="GO" id="GO:0003700">
    <property type="term" value="F:DNA-binding transcription factor activity"/>
    <property type="evidence" value="ECO:0007669"/>
    <property type="project" value="InterPro"/>
</dbReference>
<dbReference type="AlphaFoldDB" id="A0A2J0LFB0"/>
<proteinExistence type="predicted"/>
<dbReference type="SMART" id="SM00418">
    <property type="entry name" value="HTH_ARSR"/>
    <property type="match status" value="1"/>
</dbReference>
<evidence type="ECO:0000256" key="3">
    <source>
        <dbReference type="ARBA" id="ARBA00023163"/>
    </source>
</evidence>
<name>A0A2J0LFB0_9BACT</name>
<keyword evidence="1" id="KW-0805">Transcription regulation</keyword>
<reference evidence="5 6" key="1">
    <citation type="submission" date="2017-09" db="EMBL/GenBank/DDBJ databases">
        <title>Depth-based differentiation of microbial function through sediment-hosted aquifers and enrichment of novel symbionts in the deep terrestrial subsurface.</title>
        <authorList>
            <person name="Probst A.J."/>
            <person name="Ladd B."/>
            <person name="Jarett J.K."/>
            <person name="Geller-Mcgrath D.E."/>
            <person name="Sieber C.M."/>
            <person name="Emerson J.B."/>
            <person name="Anantharaman K."/>
            <person name="Thomas B.C."/>
            <person name="Malmstrom R."/>
            <person name="Stieglmeier M."/>
            <person name="Klingl A."/>
            <person name="Woyke T."/>
            <person name="Ryan C.M."/>
            <person name="Banfield J.F."/>
        </authorList>
    </citation>
    <scope>NUCLEOTIDE SEQUENCE [LARGE SCALE GENOMIC DNA]</scope>
    <source>
        <strain evidence="5">CG12_big_fil_rev_8_21_14_0_65_43_15</strain>
    </source>
</reference>
<dbReference type="CDD" id="cd00090">
    <property type="entry name" value="HTH_ARSR"/>
    <property type="match status" value="1"/>
</dbReference>
<dbReference type="InterPro" id="IPR036390">
    <property type="entry name" value="WH_DNA-bd_sf"/>
</dbReference>
<evidence type="ECO:0000256" key="2">
    <source>
        <dbReference type="ARBA" id="ARBA00023125"/>
    </source>
</evidence>
<dbReference type="InterPro" id="IPR001845">
    <property type="entry name" value="HTH_ArsR_DNA-bd_dom"/>
</dbReference>
<comment type="caution">
    <text evidence="5">The sequence shown here is derived from an EMBL/GenBank/DDBJ whole genome shotgun (WGS) entry which is preliminary data.</text>
</comment>
<dbReference type="InterPro" id="IPR011991">
    <property type="entry name" value="ArsR-like_HTH"/>
</dbReference>
<dbReference type="SUPFAM" id="SSF46785">
    <property type="entry name" value="Winged helix' DNA-binding domain"/>
    <property type="match status" value="1"/>
</dbReference>
<dbReference type="PANTHER" id="PTHR43132:SF2">
    <property type="entry name" value="ARSENICAL RESISTANCE OPERON REPRESSOR ARSR-RELATED"/>
    <property type="match status" value="1"/>
</dbReference>
<dbReference type="Gene3D" id="1.10.10.10">
    <property type="entry name" value="Winged helix-like DNA-binding domain superfamily/Winged helix DNA-binding domain"/>
    <property type="match status" value="1"/>
</dbReference>
<dbReference type="Proteomes" id="UP000231267">
    <property type="component" value="Unassembled WGS sequence"/>
</dbReference>
<dbReference type="NCBIfam" id="NF033788">
    <property type="entry name" value="HTH_metalloreg"/>
    <property type="match status" value="1"/>
</dbReference>
<evidence type="ECO:0000259" key="4">
    <source>
        <dbReference type="PROSITE" id="PS50987"/>
    </source>
</evidence>
<evidence type="ECO:0000313" key="5">
    <source>
        <dbReference type="EMBL" id="PIW66538.1"/>
    </source>
</evidence>
<keyword evidence="2" id="KW-0238">DNA-binding</keyword>
<dbReference type="PROSITE" id="PS50987">
    <property type="entry name" value="HTH_ARSR_2"/>
    <property type="match status" value="1"/>
</dbReference>
<sequence length="109" mass="12770">MEEKMYEMHAEVCKSMANPTRLRIMNLLREGEKSVEELREKLKLPKANLSQHLSILRQRRIVSTRRAGLNIYYKVANPKMIKACDILREVLLEQLHEGERLARGVAKKK</sequence>
<organism evidence="5 6">
    <name type="scientific">Candidatus Taenaricola geysiri</name>
    <dbReference type="NCBI Taxonomy" id="1974752"/>
    <lineage>
        <taxon>Bacteria</taxon>
        <taxon>Pseudomonadati</taxon>
        <taxon>Candidatus Omnitrophota</taxon>
        <taxon>Candidatus Taenaricola</taxon>
    </lineage>
</organism>
<dbReference type="EMBL" id="PFGP01000060">
    <property type="protein sequence ID" value="PIW66538.1"/>
    <property type="molecule type" value="Genomic_DNA"/>
</dbReference>
<protein>
    <submittedName>
        <fullName evidence="5">Transcriptional regulator</fullName>
    </submittedName>
</protein>
<keyword evidence="3" id="KW-0804">Transcription</keyword>
<accession>A0A2J0LFB0</accession>
<dbReference type="InterPro" id="IPR051011">
    <property type="entry name" value="Metal_resp_trans_reg"/>
</dbReference>